<dbReference type="EMBL" id="BJFL01000033">
    <property type="protein sequence ID" value="GDY33052.1"/>
    <property type="molecule type" value="Genomic_DNA"/>
</dbReference>
<reference evidence="2" key="1">
    <citation type="submission" date="2019-04" db="EMBL/GenBank/DDBJ databases">
        <title>Draft genome sequence of Pseudonocardiaceae bacterium SL3-2-4.</title>
        <authorList>
            <person name="Ningsih F."/>
            <person name="Yokota A."/>
            <person name="Sakai Y."/>
            <person name="Nanatani K."/>
            <person name="Yabe S."/>
            <person name="Oetari A."/>
            <person name="Sjamsuridzal W."/>
        </authorList>
    </citation>
    <scope>NUCLEOTIDE SEQUENCE [LARGE SCALE GENOMIC DNA]</scope>
    <source>
        <strain evidence="2">SL3-2-4</strain>
    </source>
</reference>
<protein>
    <recommendedName>
        <fullName evidence="3">Transport-associated OB type 2 domain-containing protein</fullName>
    </recommendedName>
</protein>
<accession>A0A4D4JCF8</accession>
<evidence type="ECO:0008006" key="3">
    <source>
        <dbReference type="Google" id="ProtNLM"/>
    </source>
</evidence>
<organism evidence="1 2">
    <name type="scientific">Gandjariella thermophila</name>
    <dbReference type="NCBI Taxonomy" id="1931992"/>
    <lineage>
        <taxon>Bacteria</taxon>
        <taxon>Bacillati</taxon>
        <taxon>Actinomycetota</taxon>
        <taxon>Actinomycetes</taxon>
        <taxon>Pseudonocardiales</taxon>
        <taxon>Pseudonocardiaceae</taxon>
        <taxon>Gandjariella</taxon>
    </lineage>
</organism>
<keyword evidence="2" id="KW-1185">Reference proteome</keyword>
<evidence type="ECO:0000313" key="1">
    <source>
        <dbReference type="EMBL" id="GDY33052.1"/>
    </source>
</evidence>
<dbReference type="AlphaFoldDB" id="A0A4D4JCF8"/>
<dbReference type="Proteomes" id="UP000298860">
    <property type="component" value="Unassembled WGS sequence"/>
</dbReference>
<sequence length="58" mass="6116">MATAISVSGLHKSFGRTHALDGLDLTVNTGEVHGVRVDGDRVRCEVDTSAIQPHTTAD</sequence>
<proteinExistence type="predicted"/>
<comment type="caution">
    <text evidence="1">The sequence shown here is derived from an EMBL/GenBank/DDBJ whole genome shotgun (WGS) entry which is preliminary data.</text>
</comment>
<gene>
    <name evidence="1" type="ORF">GTS_46850</name>
</gene>
<name>A0A4D4JCF8_9PSEU</name>
<evidence type="ECO:0000313" key="2">
    <source>
        <dbReference type="Proteomes" id="UP000298860"/>
    </source>
</evidence>